<reference evidence="8 9" key="1">
    <citation type="submission" date="2021-03" db="EMBL/GenBank/DDBJ databases">
        <title>Genomic Encyclopedia of Type Strains, Phase III (KMG-III): the genomes of soil and plant-associated and newly described type strains.</title>
        <authorList>
            <person name="Whitman W."/>
        </authorList>
    </citation>
    <scope>NUCLEOTIDE SEQUENCE [LARGE SCALE GENOMIC DNA]</scope>
    <source>
        <strain evidence="8 9">IMMIB AFH-6</strain>
    </source>
</reference>
<evidence type="ECO:0000259" key="6">
    <source>
        <dbReference type="SMART" id="SM00897"/>
    </source>
</evidence>
<dbReference type="Pfam" id="PF10442">
    <property type="entry name" value="FIST_C"/>
    <property type="match status" value="1"/>
</dbReference>
<dbReference type="Pfam" id="PF08495">
    <property type="entry name" value="FIST"/>
    <property type="match status" value="1"/>
</dbReference>
<sequence>MATLAGDTVPDVFFKAASATGNDPTGADWGPLVKACLDELGPVEGCNLGFLYITDALAEHATSIVTLLRGVTGIRDWAGTVGIGVCANDEEFFDQPAISVMAARLPPDSFRLFPVISGDLEPLRRMAGGWLDKHGASLALVHADPRHQDLAGLVTTLADSTSGFLVGGLSASRSEFPQFTIPGNTATMVSGPVGDGGVSGVLFAPTLAVATGLSQGCTPIGPIRTITAAEENVILEIDGRPALEVFKEDIGEILARDLRRVSGYIFAGLPIRGSDTADYLVRDLIAIDPRAGWISIAHRVQSGQPILFTRRDQQSAEADMRRMLANLKKRVKTTPKGAIYVSCIARGPSLFGDGSQEVAMIRETFGDIPLAGFFASGEISHNRLYGYTGVLTLFL</sequence>
<dbReference type="PIRSF" id="PIRSF018953">
    <property type="entry name" value="UCP018953"/>
    <property type="match status" value="1"/>
</dbReference>
<keyword evidence="4" id="KW-1133">Transmembrane helix</keyword>
<evidence type="ECO:0000256" key="1">
    <source>
        <dbReference type="ARBA" id="ARBA00004651"/>
    </source>
</evidence>
<evidence type="ECO:0000256" key="2">
    <source>
        <dbReference type="ARBA" id="ARBA00022475"/>
    </source>
</evidence>
<keyword evidence="5" id="KW-0472">Membrane</keyword>
<feature type="domain" description="FIST C-domain" evidence="7">
    <location>
        <begin position="242"/>
        <end position="382"/>
    </location>
</feature>
<proteinExistence type="predicted"/>
<keyword evidence="3" id="KW-0812">Transmembrane</keyword>
<dbReference type="InterPro" id="IPR013702">
    <property type="entry name" value="FIST_domain_N"/>
</dbReference>
<keyword evidence="9" id="KW-1185">Reference proteome</keyword>
<dbReference type="SMART" id="SM00897">
    <property type="entry name" value="FIST"/>
    <property type="match status" value="1"/>
</dbReference>
<dbReference type="Proteomes" id="UP000781958">
    <property type="component" value="Unassembled WGS sequence"/>
</dbReference>
<evidence type="ECO:0000256" key="3">
    <source>
        <dbReference type="ARBA" id="ARBA00022692"/>
    </source>
</evidence>
<accession>A0ABS4SN08</accession>
<feature type="domain" description="FIST" evidence="6">
    <location>
        <begin position="47"/>
        <end position="241"/>
    </location>
</feature>
<comment type="caution">
    <text evidence="8">The sequence shown here is derived from an EMBL/GenBank/DDBJ whole genome shotgun (WGS) entry which is preliminary data.</text>
</comment>
<evidence type="ECO:0000313" key="8">
    <source>
        <dbReference type="EMBL" id="MBP2293934.1"/>
    </source>
</evidence>
<evidence type="ECO:0000256" key="5">
    <source>
        <dbReference type="ARBA" id="ARBA00023136"/>
    </source>
</evidence>
<dbReference type="SMART" id="SM01204">
    <property type="entry name" value="FIST_C"/>
    <property type="match status" value="1"/>
</dbReference>
<organism evidence="8 9">
    <name type="scientific">Azospirillum rugosum</name>
    <dbReference type="NCBI Taxonomy" id="416170"/>
    <lineage>
        <taxon>Bacteria</taxon>
        <taxon>Pseudomonadati</taxon>
        <taxon>Pseudomonadota</taxon>
        <taxon>Alphaproteobacteria</taxon>
        <taxon>Rhodospirillales</taxon>
        <taxon>Azospirillaceae</taxon>
        <taxon>Azospirillum</taxon>
    </lineage>
</organism>
<dbReference type="RefSeq" id="WP_209767853.1">
    <property type="nucleotide sequence ID" value="NZ_JAGINP010000013.1"/>
</dbReference>
<dbReference type="EMBL" id="JAGINP010000013">
    <property type="protein sequence ID" value="MBP2293934.1"/>
    <property type="molecule type" value="Genomic_DNA"/>
</dbReference>
<dbReference type="PANTHER" id="PTHR14939:SF5">
    <property type="entry name" value="F-BOX ONLY PROTEIN 22"/>
    <property type="match status" value="1"/>
</dbReference>
<evidence type="ECO:0000256" key="4">
    <source>
        <dbReference type="ARBA" id="ARBA00022989"/>
    </source>
</evidence>
<evidence type="ECO:0000259" key="7">
    <source>
        <dbReference type="SMART" id="SM01204"/>
    </source>
</evidence>
<keyword evidence="2" id="KW-1003">Cell membrane</keyword>
<name>A0ABS4SN08_9PROT</name>
<gene>
    <name evidence="8" type="ORF">J2851_003719</name>
</gene>
<dbReference type="InterPro" id="IPR016741">
    <property type="entry name" value="UCP018953"/>
</dbReference>
<dbReference type="InterPro" id="IPR019494">
    <property type="entry name" value="FIST_C"/>
</dbReference>
<evidence type="ECO:0000313" key="9">
    <source>
        <dbReference type="Proteomes" id="UP000781958"/>
    </source>
</evidence>
<comment type="subcellular location">
    <subcellularLocation>
        <location evidence="1">Cell membrane</location>
        <topology evidence="1">Multi-pass membrane protein</topology>
    </subcellularLocation>
</comment>
<protein>
    <submittedName>
        <fullName evidence="8">Small ligand-binding sensory domain FIST</fullName>
    </submittedName>
</protein>
<dbReference type="PANTHER" id="PTHR14939">
    <property type="entry name" value="F-BOX ONLY PROTEIN 22"/>
    <property type="match status" value="1"/>
</dbReference>